<feature type="transmembrane region" description="Helical" evidence="7">
    <location>
        <begin position="34"/>
        <end position="53"/>
    </location>
</feature>
<dbReference type="PRINTS" id="PR01837">
    <property type="entry name" value="MGTCSAPBPROT"/>
</dbReference>
<reference evidence="9 10" key="1">
    <citation type="journal article" date="2015" name="Nature">
        <title>rRNA introns, odd ribosomes, and small enigmatic genomes across a large radiation of phyla.</title>
        <authorList>
            <person name="Brown C.T."/>
            <person name="Hug L.A."/>
            <person name="Thomas B.C."/>
            <person name="Sharon I."/>
            <person name="Castelle C.J."/>
            <person name="Singh A."/>
            <person name="Wilkins M.J."/>
            <person name="Williams K.H."/>
            <person name="Banfield J.F."/>
        </authorList>
    </citation>
    <scope>NUCLEOTIDE SEQUENCE [LARGE SCALE GENOMIC DNA]</scope>
</reference>
<sequence length="151" mass="16211">MELTIFLKVLLGAGLGAAIGFEREISHKVAGLRTHALVCLASALLAAISIDGFKQYAGLVNYDPSRIVSNIIVGIGFIGAGAILRQEGKVQGTTTAASLWAVAAIGITVGLGFYKDALLVTGTVFLVLRSLWVIEHKLRKRMKLKEDEYNR</sequence>
<keyword evidence="4 7" id="KW-0812">Transmembrane</keyword>
<dbReference type="AlphaFoldDB" id="A0A0G0XGV3"/>
<dbReference type="InterPro" id="IPR049177">
    <property type="entry name" value="MgtC_SapB_SrpB_YhiD_N"/>
</dbReference>
<evidence type="ECO:0000256" key="7">
    <source>
        <dbReference type="SAM" id="Phobius"/>
    </source>
</evidence>
<dbReference type="GO" id="GO:0005886">
    <property type="term" value="C:plasma membrane"/>
    <property type="evidence" value="ECO:0007669"/>
    <property type="project" value="UniProtKB-SubCell"/>
</dbReference>
<keyword evidence="5 7" id="KW-1133">Transmembrane helix</keyword>
<organism evidence="9 10">
    <name type="scientific">Candidatus Jorgensenbacteria bacterium GW2011_GWF2_41_8</name>
    <dbReference type="NCBI Taxonomy" id="1618667"/>
    <lineage>
        <taxon>Bacteria</taxon>
        <taxon>Candidatus Joergenseniibacteriota</taxon>
    </lineage>
</organism>
<evidence type="ECO:0000313" key="9">
    <source>
        <dbReference type="EMBL" id="KKS23647.1"/>
    </source>
</evidence>
<dbReference type="PANTHER" id="PTHR33778">
    <property type="entry name" value="PROTEIN MGTC"/>
    <property type="match status" value="1"/>
</dbReference>
<dbReference type="Proteomes" id="UP000033856">
    <property type="component" value="Unassembled WGS sequence"/>
</dbReference>
<gene>
    <name evidence="9" type="ORF">UU83_C0044G0003</name>
</gene>
<evidence type="ECO:0000256" key="5">
    <source>
        <dbReference type="ARBA" id="ARBA00022989"/>
    </source>
</evidence>
<evidence type="ECO:0000256" key="6">
    <source>
        <dbReference type="ARBA" id="ARBA00023136"/>
    </source>
</evidence>
<dbReference type="PANTHER" id="PTHR33778:SF1">
    <property type="entry name" value="MAGNESIUM TRANSPORTER YHID-RELATED"/>
    <property type="match status" value="1"/>
</dbReference>
<comment type="subcellular location">
    <subcellularLocation>
        <location evidence="1">Cell membrane</location>
        <topology evidence="1">Multi-pass membrane protein</topology>
    </subcellularLocation>
</comment>
<comment type="caution">
    <text evidence="9">The sequence shown here is derived from an EMBL/GenBank/DDBJ whole genome shotgun (WGS) entry which is preliminary data.</text>
</comment>
<feature type="transmembrane region" description="Helical" evidence="7">
    <location>
        <begin position="65"/>
        <end position="84"/>
    </location>
</feature>
<evidence type="ECO:0000256" key="1">
    <source>
        <dbReference type="ARBA" id="ARBA00004651"/>
    </source>
</evidence>
<dbReference type="PATRIC" id="fig|1618667.3.peg.596"/>
<evidence type="ECO:0000256" key="3">
    <source>
        <dbReference type="ARBA" id="ARBA00022475"/>
    </source>
</evidence>
<evidence type="ECO:0000313" key="10">
    <source>
        <dbReference type="Proteomes" id="UP000033856"/>
    </source>
</evidence>
<evidence type="ECO:0000259" key="8">
    <source>
        <dbReference type="Pfam" id="PF02308"/>
    </source>
</evidence>
<feature type="domain" description="MgtC/SapB/SrpB/YhiD N-terminal" evidence="8">
    <location>
        <begin position="10"/>
        <end position="135"/>
    </location>
</feature>
<proteinExistence type="inferred from homology"/>
<dbReference type="Pfam" id="PF02308">
    <property type="entry name" value="MgtC"/>
    <property type="match status" value="1"/>
</dbReference>
<comment type="similarity">
    <text evidence="2">Belongs to the MgtC/SapB family.</text>
</comment>
<keyword evidence="6 7" id="KW-0472">Membrane</keyword>
<feature type="transmembrane region" description="Helical" evidence="7">
    <location>
        <begin position="96"/>
        <end position="113"/>
    </location>
</feature>
<feature type="transmembrane region" description="Helical" evidence="7">
    <location>
        <begin position="6"/>
        <end position="22"/>
    </location>
</feature>
<dbReference type="InterPro" id="IPR003416">
    <property type="entry name" value="MgtC/SapB/SrpB/YhiD_fam"/>
</dbReference>
<feature type="transmembrane region" description="Helical" evidence="7">
    <location>
        <begin position="119"/>
        <end position="135"/>
    </location>
</feature>
<accession>A0A0G0XGV3</accession>
<name>A0A0G0XGV3_9BACT</name>
<evidence type="ECO:0000256" key="4">
    <source>
        <dbReference type="ARBA" id="ARBA00022692"/>
    </source>
</evidence>
<keyword evidence="3" id="KW-1003">Cell membrane</keyword>
<dbReference type="EMBL" id="LCCD01000044">
    <property type="protein sequence ID" value="KKS23647.1"/>
    <property type="molecule type" value="Genomic_DNA"/>
</dbReference>
<evidence type="ECO:0000256" key="2">
    <source>
        <dbReference type="ARBA" id="ARBA00009298"/>
    </source>
</evidence>
<protein>
    <submittedName>
        <fullName evidence="9">Membrane protein, MgtC/SapB family</fullName>
    </submittedName>
</protein>